<dbReference type="Proteomes" id="UP000253759">
    <property type="component" value="Unassembled WGS sequence"/>
</dbReference>
<evidence type="ECO:0000256" key="1">
    <source>
        <dbReference type="SAM" id="MobiDB-lite"/>
    </source>
</evidence>
<name>A0A369W0N7_9HYPH</name>
<organism evidence="3 4">
    <name type="scientific">Pelagibacterium lacus</name>
    <dbReference type="NCBI Taxonomy" id="2282655"/>
    <lineage>
        <taxon>Bacteria</taxon>
        <taxon>Pseudomonadati</taxon>
        <taxon>Pseudomonadota</taxon>
        <taxon>Alphaproteobacteria</taxon>
        <taxon>Hyphomicrobiales</taxon>
        <taxon>Devosiaceae</taxon>
        <taxon>Pelagibacterium</taxon>
    </lineage>
</organism>
<reference evidence="4" key="1">
    <citation type="submission" date="2018-07" db="EMBL/GenBank/DDBJ databases">
        <authorList>
            <person name="Liu B.-T."/>
            <person name="Du Z."/>
        </authorList>
    </citation>
    <scope>NUCLEOTIDE SEQUENCE [LARGE SCALE GENOMIC DNA]</scope>
    <source>
        <strain evidence="4">XYN52</strain>
    </source>
</reference>
<dbReference type="AlphaFoldDB" id="A0A369W0N7"/>
<comment type="caution">
    <text evidence="3">The sequence shown here is derived from an EMBL/GenBank/DDBJ whole genome shotgun (WGS) entry which is preliminary data.</text>
</comment>
<gene>
    <name evidence="3" type="ORF">DVH29_12425</name>
</gene>
<proteinExistence type="predicted"/>
<evidence type="ECO:0000256" key="2">
    <source>
        <dbReference type="SAM" id="Phobius"/>
    </source>
</evidence>
<keyword evidence="2" id="KW-1133">Transmembrane helix</keyword>
<dbReference type="RefSeq" id="WP_114646506.1">
    <property type="nucleotide sequence ID" value="NZ_QQNH01000020.1"/>
</dbReference>
<keyword evidence="2" id="KW-0812">Transmembrane</keyword>
<keyword evidence="2" id="KW-0472">Membrane</keyword>
<accession>A0A369W0N7</accession>
<evidence type="ECO:0000313" key="3">
    <source>
        <dbReference type="EMBL" id="RDE08234.1"/>
    </source>
</evidence>
<keyword evidence="4" id="KW-1185">Reference proteome</keyword>
<dbReference type="OrthoDB" id="9936960at2"/>
<protein>
    <submittedName>
        <fullName evidence="3">Uncharacterized protein</fullName>
    </submittedName>
</protein>
<feature type="transmembrane region" description="Helical" evidence="2">
    <location>
        <begin position="12"/>
        <end position="31"/>
    </location>
</feature>
<feature type="region of interest" description="Disordered" evidence="1">
    <location>
        <begin position="42"/>
        <end position="65"/>
    </location>
</feature>
<dbReference type="EMBL" id="QQNH01000020">
    <property type="protein sequence ID" value="RDE08234.1"/>
    <property type="molecule type" value="Genomic_DNA"/>
</dbReference>
<evidence type="ECO:0000313" key="4">
    <source>
        <dbReference type="Proteomes" id="UP000253759"/>
    </source>
</evidence>
<sequence>MTEPEKANWGNRIILLIFGALAIVTIVGTIWSTTAEWGAGEVAGPTAVEDSPVMDSGNAPDERAI</sequence>